<proteinExistence type="predicted"/>
<dbReference type="RefSeq" id="WP_126636277.1">
    <property type="nucleotide sequence ID" value="NZ_BIFH01000015.1"/>
</dbReference>
<dbReference type="EMBL" id="BIFH01000015">
    <property type="protein sequence ID" value="GCD94046.1"/>
    <property type="molecule type" value="Genomic_DNA"/>
</dbReference>
<evidence type="ECO:0000313" key="1">
    <source>
        <dbReference type="EMBL" id="GCD94046.1"/>
    </source>
</evidence>
<name>A0A401YHE4_9ACTN</name>
<reference evidence="1 2" key="1">
    <citation type="submission" date="2018-12" db="EMBL/GenBank/DDBJ databases">
        <title>Draft genome sequence of Embleya hyalina NBRC 13850T.</title>
        <authorList>
            <person name="Komaki H."/>
            <person name="Hosoyama A."/>
            <person name="Kimura A."/>
            <person name="Ichikawa N."/>
            <person name="Tamura T."/>
        </authorList>
    </citation>
    <scope>NUCLEOTIDE SEQUENCE [LARGE SCALE GENOMIC DNA]</scope>
    <source>
        <strain evidence="1 2">NBRC 13850</strain>
    </source>
</reference>
<comment type="caution">
    <text evidence="1">The sequence shown here is derived from an EMBL/GenBank/DDBJ whole genome shotgun (WGS) entry which is preliminary data.</text>
</comment>
<protein>
    <submittedName>
        <fullName evidence="1">Uncharacterized protein</fullName>
    </submittedName>
</protein>
<keyword evidence="2" id="KW-1185">Reference proteome</keyword>
<dbReference type="AlphaFoldDB" id="A0A401YHE4"/>
<evidence type="ECO:0000313" key="2">
    <source>
        <dbReference type="Proteomes" id="UP000286931"/>
    </source>
</evidence>
<dbReference type="Proteomes" id="UP000286931">
    <property type="component" value="Unassembled WGS sequence"/>
</dbReference>
<organism evidence="1 2">
    <name type="scientific">Embleya hyalina</name>
    <dbReference type="NCBI Taxonomy" id="516124"/>
    <lineage>
        <taxon>Bacteria</taxon>
        <taxon>Bacillati</taxon>
        <taxon>Actinomycetota</taxon>
        <taxon>Actinomycetes</taxon>
        <taxon>Kitasatosporales</taxon>
        <taxon>Streptomycetaceae</taxon>
        <taxon>Embleya</taxon>
    </lineage>
</organism>
<gene>
    <name evidence="1" type="ORF">EHYA_01702</name>
</gene>
<sequence length="59" mass="6116">MTGPEHYREAERLLRLAHHNSYGDGNDAARATALAAEAQAHATLALAAALAHANGEVPA</sequence>
<accession>A0A401YHE4</accession>